<evidence type="ECO:0000256" key="1">
    <source>
        <dbReference type="SAM" id="MobiDB-lite"/>
    </source>
</evidence>
<feature type="compositionally biased region" description="Basic and acidic residues" evidence="1">
    <location>
        <begin position="47"/>
        <end position="60"/>
    </location>
</feature>
<feature type="compositionally biased region" description="Basic residues" evidence="1">
    <location>
        <begin position="1"/>
        <end position="22"/>
    </location>
</feature>
<organism evidence="2 3">
    <name type="scientific">Plicaturopsis crispa FD-325 SS-3</name>
    <dbReference type="NCBI Taxonomy" id="944288"/>
    <lineage>
        <taxon>Eukaryota</taxon>
        <taxon>Fungi</taxon>
        <taxon>Dikarya</taxon>
        <taxon>Basidiomycota</taxon>
        <taxon>Agaricomycotina</taxon>
        <taxon>Agaricomycetes</taxon>
        <taxon>Agaricomycetidae</taxon>
        <taxon>Amylocorticiales</taxon>
        <taxon>Amylocorticiaceae</taxon>
        <taxon>Plicatura</taxon>
        <taxon>Plicaturopsis crispa</taxon>
    </lineage>
</organism>
<dbReference type="OrthoDB" id="2692910at2759"/>
<reference evidence="2 3" key="1">
    <citation type="submission" date="2014-06" db="EMBL/GenBank/DDBJ databases">
        <title>Evolutionary Origins and Diversification of the Mycorrhizal Mutualists.</title>
        <authorList>
            <consortium name="DOE Joint Genome Institute"/>
            <consortium name="Mycorrhizal Genomics Consortium"/>
            <person name="Kohler A."/>
            <person name="Kuo A."/>
            <person name="Nagy L.G."/>
            <person name="Floudas D."/>
            <person name="Copeland A."/>
            <person name="Barry K.W."/>
            <person name="Cichocki N."/>
            <person name="Veneault-Fourrey C."/>
            <person name="LaButti K."/>
            <person name="Lindquist E.A."/>
            <person name="Lipzen A."/>
            <person name="Lundell T."/>
            <person name="Morin E."/>
            <person name="Murat C."/>
            <person name="Riley R."/>
            <person name="Ohm R."/>
            <person name="Sun H."/>
            <person name="Tunlid A."/>
            <person name="Henrissat B."/>
            <person name="Grigoriev I.V."/>
            <person name="Hibbett D.S."/>
            <person name="Martin F."/>
        </authorList>
    </citation>
    <scope>NUCLEOTIDE SEQUENCE [LARGE SCALE GENOMIC DNA]</scope>
    <source>
        <strain evidence="2 3">FD-325 SS-3</strain>
    </source>
</reference>
<sequence length="456" mass="50807">MKELRKKRVKATGPRKSRKHSDLKRAPARPVTTQSPPRLSARVKGKGRAEDNGGDDRKGEDGEDDDEGEDDDDDDDDNDGEWQYTSGPLPKGGIDAAQELGKRAKSEAEAIARKYHKRTKDVLLHAGLGLRQGRKSNPWCKYKIWHSQKFPKNGRKDDKGNEIKISKEEYQLEMKEAYAALTKGKDEDERNESLAPILEYVAEFEKGLIGKDIASKTQASMMSQAKKQFGALAEAYSTYDIAIAGAIVSVSPDPAAIALNGMFSSEDCIRDFIESNELDIRRILDVFRTCVQGKKFNLKRFFRLPGEMDVGEEGDAIKRDARRSIFTRYILSLLQAHGYTKTTVPWKSWGNVALLLRLRLINWPIGLLAGPSSTFNLKACSTGVMEALTDGIIANEREKYPKATVIEVEEWSEDDKALYEAGKADGKAGDIPLVIADNGQVLMCLRDAPDFNKQTC</sequence>
<proteinExistence type="predicted"/>
<dbReference type="EMBL" id="KN832853">
    <property type="protein sequence ID" value="KII82615.1"/>
    <property type="molecule type" value="Genomic_DNA"/>
</dbReference>
<keyword evidence="3" id="KW-1185">Reference proteome</keyword>
<protein>
    <submittedName>
        <fullName evidence="2">Uncharacterized protein</fullName>
    </submittedName>
</protein>
<accession>A0A0C9SUT5</accession>
<name>A0A0C9SUT5_PLICR</name>
<dbReference type="HOGENOM" id="CLU_600080_0_0_1"/>
<dbReference type="AlphaFoldDB" id="A0A0C9SUT5"/>
<evidence type="ECO:0000313" key="3">
    <source>
        <dbReference type="Proteomes" id="UP000053263"/>
    </source>
</evidence>
<evidence type="ECO:0000313" key="2">
    <source>
        <dbReference type="EMBL" id="KII82615.1"/>
    </source>
</evidence>
<feature type="compositionally biased region" description="Acidic residues" evidence="1">
    <location>
        <begin position="61"/>
        <end position="80"/>
    </location>
</feature>
<gene>
    <name evidence="2" type="ORF">PLICRDRAFT_181258</name>
</gene>
<dbReference type="Proteomes" id="UP000053263">
    <property type="component" value="Unassembled WGS sequence"/>
</dbReference>
<feature type="region of interest" description="Disordered" evidence="1">
    <location>
        <begin position="1"/>
        <end position="102"/>
    </location>
</feature>